<dbReference type="KEGG" id="syw:SYNW2498"/>
<proteinExistence type="predicted"/>
<dbReference type="Proteomes" id="UP000001422">
    <property type="component" value="Chromosome"/>
</dbReference>
<reference evidence="1 2" key="1">
    <citation type="journal article" date="2003" name="Nature">
        <title>The genome of a motile marine Synechococcus.</title>
        <authorList>
            <person name="Palenik B."/>
            <person name="Brahamsha B."/>
            <person name="Larimer F."/>
            <person name="Land M."/>
            <person name="Hauser L."/>
            <person name="Chain P."/>
            <person name="Lamerdin J."/>
            <person name="Regala W."/>
            <person name="Allen E.A."/>
            <person name="McCarren J."/>
            <person name="Paulsen I."/>
            <person name="Dufresne A."/>
            <person name="Partensky F."/>
            <person name="Webb E."/>
            <person name="Waterbury J."/>
        </authorList>
    </citation>
    <scope>NUCLEOTIDE SEQUENCE [LARGE SCALE GENOMIC DNA]</scope>
    <source>
        <strain evidence="1 2">WH8102</strain>
    </source>
</reference>
<dbReference type="HOGENOM" id="CLU_171014_0_0_3"/>
<evidence type="ECO:0000313" key="1">
    <source>
        <dbReference type="EMBL" id="CAE09013.1"/>
    </source>
</evidence>
<dbReference type="AlphaFoldDB" id="Q7U3D4"/>
<gene>
    <name evidence="1" type="ordered locus">SYNW2498</name>
</gene>
<dbReference type="eggNOG" id="ENOG5030P9N">
    <property type="taxonomic scope" value="Bacteria"/>
</dbReference>
<dbReference type="EMBL" id="BX569695">
    <property type="protein sequence ID" value="CAE09013.1"/>
    <property type="molecule type" value="Genomic_DNA"/>
</dbReference>
<sequence length="111" mass="13176">METMLIHLHFFGFGDPLCRFSLEQRTGLHVGGFRPLLLDELLCWSQRIARYQHWDIEPLQQMVINRWMEQEDQIRGWQKQLTHHPVDVELVAGLGSRGDWQGHWNAMLRVS</sequence>
<accession>Q7U3D4</accession>
<dbReference type="RefSeq" id="WP_011129351.1">
    <property type="nucleotide sequence ID" value="NC_005070.1"/>
</dbReference>
<protein>
    <submittedName>
        <fullName evidence="1">Uncharacterized protein</fullName>
    </submittedName>
</protein>
<evidence type="ECO:0000313" key="2">
    <source>
        <dbReference type="Proteomes" id="UP000001422"/>
    </source>
</evidence>
<name>Q7U3D4_PARMW</name>
<organism evidence="1 2">
    <name type="scientific">Parasynechococcus marenigrum (strain WH8102)</name>
    <dbReference type="NCBI Taxonomy" id="84588"/>
    <lineage>
        <taxon>Bacteria</taxon>
        <taxon>Bacillati</taxon>
        <taxon>Cyanobacteriota</taxon>
        <taxon>Cyanophyceae</taxon>
        <taxon>Synechococcales</taxon>
        <taxon>Prochlorococcaceae</taxon>
        <taxon>Parasynechococcus</taxon>
        <taxon>Parasynechococcus marenigrum</taxon>
    </lineage>
</organism>
<keyword evidence="2" id="KW-1185">Reference proteome</keyword>